<organism evidence="2 3">
    <name type="scientific">Meloidogyne incognita</name>
    <name type="common">Southern root-knot nematode worm</name>
    <name type="synonym">Oxyuris incognita</name>
    <dbReference type="NCBI Taxonomy" id="6306"/>
    <lineage>
        <taxon>Eukaryota</taxon>
        <taxon>Metazoa</taxon>
        <taxon>Ecdysozoa</taxon>
        <taxon>Nematoda</taxon>
        <taxon>Chromadorea</taxon>
        <taxon>Rhabditida</taxon>
        <taxon>Tylenchina</taxon>
        <taxon>Tylenchomorpha</taxon>
        <taxon>Tylenchoidea</taxon>
        <taxon>Meloidogynidae</taxon>
        <taxon>Meloidogyninae</taxon>
        <taxon>Meloidogyne</taxon>
        <taxon>Meloidogyne incognita group</taxon>
    </lineage>
</organism>
<proteinExistence type="predicted"/>
<accession>A0A914M5B3</accession>
<evidence type="ECO:0000313" key="2">
    <source>
        <dbReference type="Proteomes" id="UP000887563"/>
    </source>
</evidence>
<dbReference type="PANTHER" id="PTHR33223:SF6">
    <property type="entry name" value="CCHC-TYPE DOMAIN-CONTAINING PROTEIN"/>
    <property type="match status" value="1"/>
</dbReference>
<evidence type="ECO:0000256" key="1">
    <source>
        <dbReference type="SAM" id="MobiDB-lite"/>
    </source>
</evidence>
<feature type="region of interest" description="Disordered" evidence="1">
    <location>
        <begin position="1"/>
        <end position="22"/>
    </location>
</feature>
<keyword evidence="2" id="KW-1185">Reference proteome</keyword>
<name>A0A914M5B3_MELIC</name>
<dbReference type="AlphaFoldDB" id="A0A914M5B3"/>
<dbReference type="PANTHER" id="PTHR33223">
    <property type="entry name" value="CCHC-TYPE DOMAIN-CONTAINING PROTEIN"/>
    <property type="match status" value="1"/>
</dbReference>
<sequence length="339" mass="39329">MKEEDISGQEGDNTKDKGDNIVMSSSGLPYPTFFNGTGDFLSYLRTFNRIATAHNWTPPRCTQILPLYLQGSALAIYESMPGDQKSRWKSLVEGLSGRLKKISNKESARIKLVERRQEAGEGLEEFARDLMNLVETAYPENALGMDLDSIKLNDEQRTGLKEENDKMAKRFKEEICMERFKAGLLPELREKIIFMKAPSSLAEALAQAKRVDELNSTIKAETRKRLEKIEVKAALAEVNEVWDPYQNDEQYYYEEQFQEPTGCSENWEEGDKNWDDEQMDPNFDAYHENDQYYDDEECQWDPNESNENCGEEYYQDQGYQNWPTDGTDLFADPQERKRK</sequence>
<dbReference type="Proteomes" id="UP000887563">
    <property type="component" value="Unplaced"/>
</dbReference>
<evidence type="ECO:0000313" key="3">
    <source>
        <dbReference type="WBParaSite" id="Minc3s01016g19883"/>
    </source>
</evidence>
<dbReference type="WBParaSite" id="Minc3s01016g19883">
    <property type="protein sequence ID" value="Minc3s01016g19883"/>
    <property type="gene ID" value="Minc3s01016g19883"/>
</dbReference>
<reference evidence="3" key="1">
    <citation type="submission" date="2022-11" db="UniProtKB">
        <authorList>
            <consortium name="WormBaseParasite"/>
        </authorList>
    </citation>
    <scope>IDENTIFICATION</scope>
</reference>
<protein>
    <submittedName>
        <fullName evidence="3">Retrotransposon gag domain-containing protein</fullName>
    </submittedName>
</protein>
<feature type="region of interest" description="Disordered" evidence="1">
    <location>
        <begin position="260"/>
        <end position="339"/>
    </location>
</feature>